<dbReference type="VEuPathDB" id="CryptoDB:Vbra_21565"/>
<dbReference type="Proteomes" id="UP000041254">
    <property type="component" value="Unassembled WGS sequence"/>
</dbReference>
<protein>
    <submittedName>
        <fullName evidence="1">Uncharacterized protein</fullName>
    </submittedName>
</protein>
<reference evidence="1 2" key="1">
    <citation type="submission" date="2014-11" db="EMBL/GenBank/DDBJ databases">
        <authorList>
            <person name="Zhu J."/>
            <person name="Qi W."/>
            <person name="Song R."/>
        </authorList>
    </citation>
    <scope>NUCLEOTIDE SEQUENCE [LARGE SCALE GENOMIC DNA]</scope>
</reference>
<evidence type="ECO:0000313" key="2">
    <source>
        <dbReference type="Proteomes" id="UP000041254"/>
    </source>
</evidence>
<dbReference type="InParanoid" id="A0A0G4FRI9"/>
<sequence length="420" mass="45087">MAEPFIAVGIGLWQGYVAVKLLRSTANIVNDVSSGNLPRASDVVRVLMAPALGDIDPGIDPPQPVVNFVANAAAAVEEEAPGLVPQIASTGAQAAMLHASGGGLDALAGDLNPVTDFLLTHGGNAVHYGTQLVLQNQEEVPFARWVLESVIEKGFQFADWDKVTVQTLVEWTERSAAAGSASTTTQATPLEMPGLQTAWILAFGRAKNLFDIFDLEDGSLCRHHLVRDVNMLTDEQFDAWAAGKESIGFARCVAVMLEMVIMCSDMCAVCNQHLLDGKAVAAPCKPGGEMRWKLGKTYKHYQQTAMGWVCAQCDSTLVLTKAAAGTMCGGCSTVVASGEPVYHCVTCPNTLFVGVCTRCEAAQGFVRTCPEGHHLVLKDACKECNECHKYTSKRHRCSVCEYNLCQSETCIRPNRSLNSS</sequence>
<evidence type="ECO:0000313" key="1">
    <source>
        <dbReference type="EMBL" id="CEM16885.1"/>
    </source>
</evidence>
<organism evidence="1 2">
    <name type="scientific">Vitrella brassicaformis (strain CCMP3155)</name>
    <dbReference type="NCBI Taxonomy" id="1169540"/>
    <lineage>
        <taxon>Eukaryota</taxon>
        <taxon>Sar</taxon>
        <taxon>Alveolata</taxon>
        <taxon>Colpodellida</taxon>
        <taxon>Vitrellaceae</taxon>
        <taxon>Vitrella</taxon>
    </lineage>
</organism>
<keyword evidence="2" id="KW-1185">Reference proteome</keyword>
<gene>
    <name evidence="1" type="ORF">Vbra_21565</name>
</gene>
<name>A0A0G4FRI9_VITBC</name>
<accession>A0A0G4FRI9</accession>
<proteinExistence type="predicted"/>
<dbReference type="EMBL" id="CDMY01000486">
    <property type="protein sequence ID" value="CEM16885.1"/>
    <property type="molecule type" value="Genomic_DNA"/>
</dbReference>
<dbReference type="AlphaFoldDB" id="A0A0G4FRI9"/>